<feature type="region of interest" description="Disordered" evidence="1">
    <location>
        <begin position="132"/>
        <end position="221"/>
    </location>
</feature>
<sequence>MADSGDSLEVFIDLLPRHRQYHGQLAADLDRILTSKQQALFSTQPAAPVARPRNNHTTTTTITIPGFAKQVKRLVNQSMSTLTQWTKLLNAPTTSDIVSMQPLPDLQSALITPSSANTEAVLKTGRSLAQAPQKLSAAGPTKNALSGVSHAVTNNNTGSTSQISYGGRAQHSVSKTGARPWMSASGTNTREDDISKEAQPVPPTDGSDTADSENSRDSVYRTDQPTYSHVAMLVDISFLSVRALEALESRASTGLFEIEKARSNLITKIIALGMKKRALQELRILREQLIAGAMVVWDEPDLAVRGQQLPSVSNTRLYPTSRLSSSESLQRTYQDLFSFPFPNKVVSDLEACPSKQLPTSSPSGGVGPTQTFVLLVQALHNNAVRCWMDVRNGSLAHLLYPMLTRKDSPYDWCVCIAKSQPKLAQQSLDALFRLLFISAGKAVENDSSRGTV</sequence>
<evidence type="ECO:0000313" key="3">
    <source>
        <dbReference type="Proteomes" id="UP000748756"/>
    </source>
</evidence>
<gene>
    <name evidence="2" type="ORF">BG015_009960</name>
</gene>
<dbReference type="EMBL" id="JAAAUQ010000068">
    <property type="protein sequence ID" value="KAF9155403.1"/>
    <property type="molecule type" value="Genomic_DNA"/>
</dbReference>
<evidence type="ECO:0000256" key="1">
    <source>
        <dbReference type="SAM" id="MobiDB-lite"/>
    </source>
</evidence>
<comment type="caution">
    <text evidence="2">The sequence shown here is derived from an EMBL/GenBank/DDBJ whole genome shotgun (WGS) entry which is preliminary data.</text>
</comment>
<protein>
    <submittedName>
        <fullName evidence="2">Uncharacterized protein</fullName>
    </submittedName>
</protein>
<feature type="compositionally biased region" description="Polar residues" evidence="1">
    <location>
        <begin position="143"/>
        <end position="164"/>
    </location>
</feature>
<keyword evidence="3" id="KW-1185">Reference proteome</keyword>
<dbReference type="Proteomes" id="UP000748756">
    <property type="component" value="Unassembled WGS sequence"/>
</dbReference>
<reference evidence="2" key="1">
    <citation type="journal article" date="2020" name="Fungal Divers.">
        <title>Resolving the Mortierellaceae phylogeny through synthesis of multi-gene phylogenetics and phylogenomics.</title>
        <authorList>
            <person name="Vandepol N."/>
            <person name="Liber J."/>
            <person name="Desiro A."/>
            <person name="Na H."/>
            <person name="Kennedy M."/>
            <person name="Barry K."/>
            <person name="Grigoriev I.V."/>
            <person name="Miller A.N."/>
            <person name="O'Donnell K."/>
            <person name="Stajich J.E."/>
            <person name="Bonito G."/>
        </authorList>
    </citation>
    <scope>NUCLEOTIDE SEQUENCE</scope>
    <source>
        <strain evidence="2">NRRL 6426</strain>
    </source>
</reference>
<accession>A0A9P5S7W5</accession>
<organism evidence="2 3">
    <name type="scientific">Linnemannia schmuckeri</name>
    <dbReference type="NCBI Taxonomy" id="64567"/>
    <lineage>
        <taxon>Eukaryota</taxon>
        <taxon>Fungi</taxon>
        <taxon>Fungi incertae sedis</taxon>
        <taxon>Mucoromycota</taxon>
        <taxon>Mortierellomycotina</taxon>
        <taxon>Mortierellomycetes</taxon>
        <taxon>Mortierellales</taxon>
        <taxon>Mortierellaceae</taxon>
        <taxon>Linnemannia</taxon>
    </lineage>
</organism>
<evidence type="ECO:0000313" key="2">
    <source>
        <dbReference type="EMBL" id="KAF9155403.1"/>
    </source>
</evidence>
<proteinExistence type="predicted"/>
<dbReference type="AlphaFoldDB" id="A0A9P5S7W5"/>
<dbReference type="OrthoDB" id="2434980at2759"/>
<name>A0A9P5S7W5_9FUNG</name>